<feature type="transmembrane region" description="Helical" evidence="2">
    <location>
        <begin position="78"/>
        <end position="97"/>
    </location>
</feature>
<feature type="transmembrane region" description="Helical" evidence="2">
    <location>
        <begin position="240"/>
        <end position="258"/>
    </location>
</feature>
<evidence type="ECO:0000256" key="2">
    <source>
        <dbReference type="SAM" id="Phobius"/>
    </source>
</evidence>
<keyword evidence="2" id="KW-0812">Transmembrane</keyword>
<evidence type="ECO:0000256" key="1">
    <source>
        <dbReference type="SAM" id="MobiDB-lite"/>
    </source>
</evidence>
<proteinExistence type="predicted"/>
<feature type="chain" id="PRO_5042290715" evidence="3">
    <location>
        <begin position="20"/>
        <end position="410"/>
    </location>
</feature>
<feature type="signal peptide" evidence="3">
    <location>
        <begin position="1"/>
        <end position="19"/>
    </location>
</feature>
<gene>
    <name evidence="4" type="ORF">NP233_g1931</name>
</gene>
<keyword evidence="2" id="KW-1133">Transmembrane helix</keyword>
<evidence type="ECO:0000256" key="3">
    <source>
        <dbReference type="SAM" id="SignalP"/>
    </source>
</evidence>
<sequence>MPSHHSLVVLFDSIVLVSAVLSLCTFLPAILSRKVQRSIGWYSLMTAWLVYTISYGLLIGKQEGPEPAFGLCLFQALLVYAVPPLVSTGMTCYYIEFYLIISGLRSGDPRAPSLWRRFWLVIIPWFIFLGIILEVVLLVFAGKRLDRVERAGNNFYCHLSDNTPNLVTASTVITNMVILLPLEVWTGYIMYRNWDIFRRLSRMDRQIFLTVYLRLMICTVAAVIAFAFSMLAFVFPEPDATSLVYPTLPIFIAFAFGTQKDLLRAWLFWLPAIPYGSNIINSGGSIAITTNIYTSWGAVTSEGISTESEATSSHIHKPAISSGGQLGTTGTVVLSGIPTPVPPGIDPTEKSSTTQTQIDTTSRATVHFELPTNPRHSPPSLPQRVEEDMTIYENDRLSEPRPPAPTYPGA</sequence>
<keyword evidence="3" id="KW-0732">Signal</keyword>
<feature type="region of interest" description="Disordered" evidence="1">
    <location>
        <begin position="334"/>
        <end position="410"/>
    </location>
</feature>
<dbReference type="Proteomes" id="UP001213000">
    <property type="component" value="Unassembled WGS sequence"/>
</dbReference>
<organism evidence="4 5">
    <name type="scientific">Leucocoprinus birnbaumii</name>
    <dbReference type="NCBI Taxonomy" id="56174"/>
    <lineage>
        <taxon>Eukaryota</taxon>
        <taxon>Fungi</taxon>
        <taxon>Dikarya</taxon>
        <taxon>Basidiomycota</taxon>
        <taxon>Agaricomycotina</taxon>
        <taxon>Agaricomycetes</taxon>
        <taxon>Agaricomycetidae</taxon>
        <taxon>Agaricales</taxon>
        <taxon>Agaricineae</taxon>
        <taxon>Agaricaceae</taxon>
        <taxon>Leucocoprinus</taxon>
    </lineage>
</organism>
<feature type="transmembrane region" description="Helical" evidence="2">
    <location>
        <begin position="118"/>
        <end position="141"/>
    </location>
</feature>
<feature type="transmembrane region" description="Helical" evidence="2">
    <location>
        <begin position="39"/>
        <end position="58"/>
    </location>
</feature>
<accession>A0AAD5W1N1</accession>
<feature type="transmembrane region" description="Helical" evidence="2">
    <location>
        <begin position="172"/>
        <end position="191"/>
    </location>
</feature>
<evidence type="ECO:0000313" key="5">
    <source>
        <dbReference type="Proteomes" id="UP001213000"/>
    </source>
</evidence>
<comment type="caution">
    <text evidence="4">The sequence shown here is derived from an EMBL/GenBank/DDBJ whole genome shotgun (WGS) entry which is preliminary data.</text>
</comment>
<feature type="transmembrane region" description="Helical" evidence="2">
    <location>
        <begin position="211"/>
        <end position="234"/>
    </location>
</feature>
<evidence type="ECO:0000313" key="4">
    <source>
        <dbReference type="EMBL" id="KAJ3574174.1"/>
    </source>
</evidence>
<reference evidence="4" key="1">
    <citation type="submission" date="2022-07" db="EMBL/GenBank/DDBJ databases">
        <title>Genome Sequence of Leucocoprinus birnbaumii.</title>
        <authorList>
            <person name="Buettner E."/>
        </authorList>
    </citation>
    <scope>NUCLEOTIDE SEQUENCE</scope>
    <source>
        <strain evidence="4">VT141</strain>
    </source>
</reference>
<name>A0AAD5W1N1_9AGAR</name>
<dbReference type="EMBL" id="JANIEX010000077">
    <property type="protein sequence ID" value="KAJ3574174.1"/>
    <property type="molecule type" value="Genomic_DNA"/>
</dbReference>
<feature type="compositionally biased region" description="Pro residues" evidence="1">
    <location>
        <begin position="400"/>
        <end position="410"/>
    </location>
</feature>
<keyword evidence="5" id="KW-1185">Reference proteome</keyword>
<dbReference type="AlphaFoldDB" id="A0AAD5W1N1"/>
<protein>
    <submittedName>
        <fullName evidence="4">Uncharacterized protein</fullName>
    </submittedName>
</protein>
<feature type="compositionally biased region" description="Low complexity" evidence="1">
    <location>
        <begin position="351"/>
        <end position="365"/>
    </location>
</feature>
<keyword evidence="2" id="KW-0472">Membrane</keyword>
<feature type="transmembrane region" description="Helical" evidence="2">
    <location>
        <begin position="6"/>
        <end position="27"/>
    </location>
</feature>